<feature type="domain" description="C2H2-type" evidence="8">
    <location>
        <begin position="379"/>
        <end position="406"/>
    </location>
</feature>
<organism evidence="9 10">
    <name type="scientific">Periplaneta americana</name>
    <name type="common">American cockroach</name>
    <name type="synonym">Blatta americana</name>
    <dbReference type="NCBI Taxonomy" id="6978"/>
    <lineage>
        <taxon>Eukaryota</taxon>
        <taxon>Metazoa</taxon>
        <taxon>Ecdysozoa</taxon>
        <taxon>Arthropoda</taxon>
        <taxon>Hexapoda</taxon>
        <taxon>Insecta</taxon>
        <taxon>Pterygota</taxon>
        <taxon>Neoptera</taxon>
        <taxon>Polyneoptera</taxon>
        <taxon>Dictyoptera</taxon>
        <taxon>Blattodea</taxon>
        <taxon>Blattoidea</taxon>
        <taxon>Blattidae</taxon>
        <taxon>Blattinae</taxon>
        <taxon>Periplaneta</taxon>
    </lineage>
</organism>
<feature type="domain" description="C2H2-type" evidence="8">
    <location>
        <begin position="407"/>
        <end position="434"/>
    </location>
</feature>
<keyword evidence="3" id="KW-0677">Repeat</keyword>
<dbReference type="Gene3D" id="3.30.160.60">
    <property type="entry name" value="Classic Zinc Finger"/>
    <property type="match status" value="9"/>
</dbReference>
<name>A0ABQ8U019_PERAM</name>
<feature type="domain" description="C2H2-type" evidence="8">
    <location>
        <begin position="435"/>
        <end position="462"/>
    </location>
</feature>
<evidence type="ECO:0000256" key="4">
    <source>
        <dbReference type="ARBA" id="ARBA00022771"/>
    </source>
</evidence>
<feature type="domain" description="C2H2-type" evidence="8">
    <location>
        <begin position="295"/>
        <end position="322"/>
    </location>
</feature>
<feature type="domain" description="C2H2-type" evidence="8">
    <location>
        <begin position="267"/>
        <end position="294"/>
    </location>
</feature>
<feature type="domain" description="C2H2-type" evidence="8">
    <location>
        <begin position="463"/>
        <end position="490"/>
    </location>
</feature>
<evidence type="ECO:0000256" key="3">
    <source>
        <dbReference type="ARBA" id="ARBA00022737"/>
    </source>
</evidence>
<comment type="caution">
    <text evidence="9">The sequence shown here is derived from an EMBL/GenBank/DDBJ whole genome shotgun (WGS) entry which is preliminary data.</text>
</comment>
<feature type="domain" description="C2H2-type" evidence="8">
    <location>
        <begin position="491"/>
        <end position="518"/>
    </location>
</feature>
<dbReference type="PROSITE" id="PS00028">
    <property type="entry name" value="ZINC_FINGER_C2H2_1"/>
    <property type="match status" value="9"/>
</dbReference>
<dbReference type="Pfam" id="PF00096">
    <property type="entry name" value="zf-C2H2"/>
    <property type="match status" value="7"/>
</dbReference>
<evidence type="ECO:0000313" key="9">
    <source>
        <dbReference type="EMBL" id="KAJ4452339.1"/>
    </source>
</evidence>
<keyword evidence="4 7" id="KW-0863">Zinc-finger</keyword>
<dbReference type="Pfam" id="PF13912">
    <property type="entry name" value="zf-C2H2_6"/>
    <property type="match status" value="1"/>
</dbReference>
<keyword evidence="2" id="KW-0479">Metal-binding</keyword>
<comment type="subcellular location">
    <subcellularLocation>
        <location evidence="1">Nucleus</location>
    </subcellularLocation>
</comment>
<evidence type="ECO:0000256" key="7">
    <source>
        <dbReference type="PROSITE-ProRule" id="PRU00042"/>
    </source>
</evidence>
<dbReference type="SMART" id="SM00355">
    <property type="entry name" value="ZnF_C2H2"/>
    <property type="match status" value="9"/>
</dbReference>
<dbReference type="PANTHER" id="PTHR24394:SF29">
    <property type="entry name" value="MYONEURIN"/>
    <property type="match status" value="1"/>
</dbReference>
<evidence type="ECO:0000256" key="1">
    <source>
        <dbReference type="ARBA" id="ARBA00004123"/>
    </source>
</evidence>
<dbReference type="InterPro" id="IPR013087">
    <property type="entry name" value="Znf_C2H2_type"/>
</dbReference>
<gene>
    <name evidence="9" type="ORF">ANN_03864</name>
</gene>
<feature type="domain" description="C2H2-type" evidence="8">
    <location>
        <begin position="323"/>
        <end position="350"/>
    </location>
</feature>
<dbReference type="SUPFAM" id="SSF57667">
    <property type="entry name" value="beta-beta-alpha zinc fingers"/>
    <property type="match status" value="5"/>
</dbReference>
<dbReference type="InterPro" id="IPR036236">
    <property type="entry name" value="Znf_C2H2_sf"/>
</dbReference>
<evidence type="ECO:0000256" key="5">
    <source>
        <dbReference type="ARBA" id="ARBA00022833"/>
    </source>
</evidence>
<dbReference type="EMBL" id="JAJSOF020000001">
    <property type="protein sequence ID" value="KAJ4452339.1"/>
    <property type="molecule type" value="Genomic_DNA"/>
</dbReference>
<evidence type="ECO:0000256" key="6">
    <source>
        <dbReference type="ARBA" id="ARBA00023242"/>
    </source>
</evidence>
<evidence type="ECO:0000256" key="2">
    <source>
        <dbReference type="ARBA" id="ARBA00022723"/>
    </source>
</evidence>
<dbReference type="PROSITE" id="PS50157">
    <property type="entry name" value="ZINC_FINGER_C2H2_2"/>
    <property type="match status" value="9"/>
</dbReference>
<sequence length="524" mass="59577">MYIFETSVLSIFRRRNTGMYVKVSQNVFVFGCRYTLNYLARMYQLHYGDFHALQIAPKRTFDFRQFLKHNQTIFSGSENELQLAVYKLNEIAKKFNMTISESKSKVMAFNGKDHMRCKISINDSIIEQEGTLQNTHVAWIKVECVDPSYDRASEVKVEDNPAPVTDSVVKFESEEESCDEETVKEELKEEITTEEDEVFSKCSLDAHYNGVAQKETSQCYSVAKEDSLTRSTESCVSAVKSDRQVHNKCHTKKTNTESISHKGDGSIKCNICGKTFGYVQNLRKHLLTHTGEKPFKCDVCLKCFSQSGDLIKHARKHTGERPFKCEVCGKCFSYSGNLKIHVRHHTGEKPFQCDVCGKCFSESGKLKIHVRHHTGEKPFKCDICGKCLSYSGNLKIHLRQHTGEKPFQCHVCCKSFSDSGKLKIHARQHTGEKPFKCEVCGKGFAQSGNLKIHVRRHTGEKPFKCDACGKLFSQSGTLKMHIRQHTGEKPYKCDVCGKCFSETGSLKKHVIQHVGETFNCDVIR</sequence>
<evidence type="ECO:0000259" key="8">
    <source>
        <dbReference type="PROSITE" id="PS50157"/>
    </source>
</evidence>
<reference evidence="9 10" key="1">
    <citation type="journal article" date="2022" name="Allergy">
        <title>Genome assembly and annotation of Periplaneta americana reveal a comprehensive cockroach allergen profile.</title>
        <authorList>
            <person name="Wang L."/>
            <person name="Xiong Q."/>
            <person name="Saelim N."/>
            <person name="Wang L."/>
            <person name="Nong W."/>
            <person name="Wan A.T."/>
            <person name="Shi M."/>
            <person name="Liu X."/>
            <person name="Cao Q."/>
            <person name="Hui J.H.L."/>
            <person name="Sookrung N."/>
            <person name="Leung T.F."/>
            <person name="Tungtrongchitr A."/>
            <person name="Tsui S.K.W."/>
        </authorList>
    </citation>
    <scope>NUCLEOTIDE SEQUENCE [LARGE SCALE GENOMIC DNA]</scope>
    <source>
        <strain evidence="9">PWHHKU_190912</strain>
    </source>
</reference>
<dbReference type="Proteomes" id="UP001148838">
    <property type="component" value="Unassembled WGS sequence"/>
</dbReference>
<feature type="domain" description="C2H2-type" evidence="8">
    <location>
        <begin position="351"/>
        <end position="378"/>
    </location>
</feature>
<keyword evidence="6" id="KW-0539">Nucleus</keyword>
<proteinExistence type="predicted"/>
<evidence type="ECO:0000313" key="10">
    <source>
        <dbReference type="Proteomes" id="UP001148838"/>
    </source>
</evidence>
<protein>
    <recommendedName>
        <fullName evidence="8">C2H2-type domain-containing protein</fullName>
    </recommendedName>
</protein>
<dbReference type="PANTHER" id="PTHR24394">
    <property type="entry name" value="ZINC FINGER PROTEIN"/>
    <property type="match status" value="1"/>
</dbReference>
<accession>A0ABQ8U019</accession>
<keyword evidence="10" id="KW-1185">Reference proteome</keyword>
<keyword evidence="5" id="KW-0862">Zinc</keyword>